<evidence type="ECO:0000313" key="3">
    <source>
        <dbReference type="EMBL" id="MYD90890.1"/>
    </source>
</evidence>
<dbReference type="PANTHER" id="PTHR34136">
    <property type="match status" value="1"/>
</dbReference>
<dbReference type="PANTHER" id="PTHR34136:SF1">
    <property type="entry name" value="UDP-N-ACETYL-D-MANNOSAMINURONIC ACID TRANSFERASE"/>
    <property type="match status" value="1"/>
</dbReference>
<dbReference type="AlphaFoldDB" id="A0A6B1DSY9"/>
<keyword evidence="1" id="KW-0328">Glycosyltransferase</keyword>
<keyword evidence="2 3" id="KW-0808">Transferase</keyword>
<dbReference type="NCBIfam" id="TIGR00696">
    <property type="entry name" value="wecG_tagA_cpsF"/>
    <property type="match status" value="1"/>
</dbReference>
<name>A0A6B1DSY9_9CHLR</name>
<proteinExistence type="predicted"/>
<evidence type="ECO:0000256" key="1">
    <source>
        <dbReference type="ARBA" id="ARBA00022676"/>
    </source>
</evidence>
<protein>
    <submittedName>
        <fullName evidence="3">WecB/TagA/CpsF family glycosyltransferase</fullName>
    </submittedName>
</protein>
<accession>A0A6B1DSY9</accession>
<evidence type="ECO:0000256" key="2">
    <source>
        <dbReference type="ARBA" id="ARBA00022679"/>
    </source>
</evidence>
<organism evidence="3">
    <name type="scientific">Caldilineaceae bacterium SB0662_bin_9</name>
    <dbReference type="NCBI Taxonomy" id="2605258"/>
    <lineage>
        <taxon>Bacteria</taxon>
        <taxon>Bacillati</taxon>
        <taxon>Chloroflexota</taxon>
        <taxon>Caldilineae</taxon>
        <taxon>Caldilineales</taxon>
        <taxon>Caldilineaceae</taxon>
    </lineage>
</organism>
<dbReference type="EMBL" id="VXPY01000079">
    <property type="protein sequence ID" value="MYD90890.1"/>
    <property type="molecule type" value="Genomic_DNA"/>
</dbReference>
<dbReference type="GO" id="GO:0016758">
    <property type="term" value="F:hexosyltransferase activity"/>
    <property type="evidence" value="ECO:0007669"/>
    <property type="project" value="TreeGrafter"/>
</dbReference>
<dbReference type="CDD" id="cd06533">
    <property type="entry name" value="Glyco_transf_WecG_TagA"/>
    <property type="match status" value="1"/>
</dbReference>
<dbReference type="Pfam" id="PF03808">
    <property type="entry name" value="Glyco_tran_WecG"/>
    <property type="match status" value="1"/>
</dbReference>
<gene>
    <name evidence="3" type="ORF">F4Y08_11230</name>
</gene>
<comment type="caution">
    <text evidence="3">The sequence shown here is derived from an EMBL/GenBank/DDBJ whole genome shotgun (WGS) entry which is preliminary data.</text>
</comment>
<sequence>MSSGRPERPAPIDILGVPVHPVDYAGTLELLTAWLDAVGPDVDGPTRQICTVNPEFIVEARHNSRFRQVLNEAWLNVPDGVGVLQALNLHGCSLVERVTGTDLIPRLAELCAARGWRMFLLGAAPGVAMAAADVLAERFPGLEVCGTWSGSPADKDWPVIHRLLADTQPHVLLVAFGHPRQDLWIHSHLGDLHSRVAIGVGGAFDFMAGKVPRAPGWMRDRGLEWLYRLLRQPARWRRMLSLPVFVLLVAKKRLAGRAVQK</sequence>
<reference evidence="3" key="1">
    <citation type="submission" date="2019-09" db="EMBL/GenBank/DDBJ databases">
        <title>Characterisation of the sponge microbiome using genome-centric metagenomics.</title>
        <authorList>
            <person name="Engelberts J.P."/>
            <person name="Robbins S.J."/>
            <person name="De Goeij J.M."/>
            <person name="Aranda M."/>
            <person name="Bell S.C."/>
            <person name="Webster N.S."/>
        </authorList>
    </citation>
    <scope>NUCLEOTIDE SEQUENCE</scope>
    <source>
        <strain evidence="3">SB0662_bin_9</strain>
    </source>
</reference>
<dbReference type="InterPro" id="IPR004629">
    <property type="entry name" value="WecG_TagA_CpsF"/>
</dbReference>